<reference evidence="3" key="1">
    <citation type="journal article" date="2017" name="Nat. Ecol. Evol.">
        <title>Genome expansion and lineage-specific genetic innovations in the forest pathogenic fungi Armillaria.</title>
        <authorList>
            <person name="Sipos G."/>
            <person name="Prasanna A.N."/>
            <person name="Walter M.C."/>
            <person name="O'Connor E."/>
            <person name="Balint B."/>
            <person name="Krizsan K."/>
            <person name="Kiss B."/>
            <person name="Hess J."/>
            <person name="Varga T."/>
            <person name="Slot J."/>
            <person name="Riley R."/>
            <person name="Boka B."/>
            <person name="Rigling D."/>
            <person name="Barry K."/>
            <person name="Lee J."/>
            <person name="Mihaltcheva S."/>
            <person name="LaButti K."/>
            <person name="Lipzen A."/>
            <person name="Waldron R."/>
            <person name="Moloney N.M."/>
            <person name="Sperisen C."/>
            <person name="Kredics L."/>
            <person name="Vagvoelgyi C."/>
            <person name="Patrignani A."/>
            <person name="Fitzpatrick D."/>
            <person name="Nagy I."/>
            <person name="Doyle S."/>
            <person name="Anderson J.B."/>
            <person name="Grigoriev I.V."/>
            <person name="Gueldener U."/>
            <person name="Muensterkoetter M."/>
            <person name="Nagy L.G."/>
        </authorList>
    </citation>
    <scope>NUCLEOTIDE SEQUENCE [LARGE SCALE GENOMIC DNA]</scope>
    <source>
        <strain evidence="3">Ar21-2</strain>
    </source>
</reference>
<accession>A0A2H3CWJ8</accession>
<feature type="transmembrane region" description="Helical" evidence="1">
    <location>
        <begin position="179"/>
        <end position="202"/>
    </location>
</feature>
<evidence type="ECO:0000313" key="3">
    <source>
        <dbReference type="Proteomes" id="UP000217790"/>
    </source>
</evidence>
<keyword evidence="1" id="KW-1133">Transmembrane helix</keyword>
<dbReference type="AlphaFoldDB" id="A0A2H3CWJ8"/>
<sequence>MTILLTTIPRCAPVNIYPPETESGDQSIRLYRSRVLVSSTIVDSYSLPGTQGQPAIFYRVHPEAFKLINSPIGLSRELIWIPVSSQSSGVWYNKGIQIICWLEGLAPSDAFSERFLSLCPKGSIFQHELLGPSTSQARILDVMINWAESTRQVCSQNLVDDSILRHGILPYGIERRTELYLLTCFAIFVQVMGIVGLITLPWQKEPVAGITAKKLQRPILQLSGTTSSCFVVGSGVFFTAGLAIKLKIY</sequence>
<dbReference type="OrthoDB" id="10525873at2759"/>
<gene>
    <name evidence="2" type="ORF">ARMGADRAFT_1098214</name>
</gene>
<feature type="transmembrane region" description="Helical" evidence="1">
    <location>
        <begin position="222"/>
        <end position="244"/>
    </location>
</feature>
<evidence type="ECO:0000313" key="2">
    <source>
        <dbReference type="EMBL" id="PBK80483.1"/>
    </source>
</evidence>
<dbReference type="EMBL" id="KZ293744">
    <property type="protein sequence ID" value="PBK80483.1"/>
    <property type="molecule type" value="Genomic_DNA"/>
</dbReference>
<name>A0A2H3CWJ8_ARMGA</name>
<dbReference type="Proteomes" id="UP000217790">
    <property type="component" value="Unassembled WGS sequence"/>
</dbReference>
<proteinExistence type="predicted"/>
<keyword evidence="1" id="KW-0812">Transmembrane</keyword>
<dbReference type="InParanoid" id="A0A2H3CWJ8"/>
<organism evidence="2 3">
    <name type="scientific">Armillaria gallica</name>
    <name type="common">Bulbous honey fungus</name>
    <name type="synonym">Armillaria bulbosa</name>
    <dbReference type="NCBI Taxonomy" id="47427"/>
    <lineage>
        <taxon>Eukaryota</taxon>
        <taxon>Fungi</taxon>
        <taxon>Dikarya</taxon>
        <taxon>Basidiomycota</taxon>
        <taxon>Agaricomycotina</taxon>
        <taxon>Agaricomycetes</taxon>
        <taxon>Agaricomycetidae</taxon>
        <taxon>Agaricales</taxon>
        <taxon>Marasmiineae</taxon>
        <taxon>Physalacriaceae</taxon>
        <taxon>Armillaria</taxon>
    </lineage>
</organism>
<keyword evidence="1" id="KW-0472">Membrane</keyword>
<protein>
    <submittedName>
        <fullName evidence="2">Uncharacterized protein</fullName>
    </submittedName>
</protein>
<evidence type="ECO:0000256" key="1">
    <source>
        <dbReference type="SAM" id="Phobius"/>
    </source>
</evidence>
<keyword evidence="3" id="KW-1185">Reference proteome</keyword>